<evidence type="ECO:0000313" key="3">
    <source>
        <dbReference type="Proteomes" id="UP000237423"/>
    </source>
</evidence>
<protein>
    <submittedName>
        <fullName evidence="2">Uma2 family endonuclease</fullName>
    </submittedName>
</protein>
<proteinExistence type="predicted"/>
<dbReference type="InterPro" id="IPR008538">
    <property type="entry name" value="Uma2"/>
</dbReference>
<keyword evidence="2" id="KW-0540">Nuclease</keyword>
<gene>
    <name evidence="2" type="ORF">AADEFJLK_01242</name>
</gene>
<dbReference type="CDD" id="cd06260">
    <property type="entry name" value="DUF820-like"/>
    <property type="match status" value="1"/>
</dbReference>
<organism evidence="2 3">
    <name type="scientific">Methylovulum psychrotolerans</name>
    <dbReference type="NCBI Taxonomy" id="1704499"/>
    <lineage>
        <taxon>Bacteria</taxon>
        <taxon>Pseudomonadati</taxon>
        <taxon>Pseudomonadota</taxon>
        <taxon>Gammaproteobacteria</taxon>
        <taxon>Methylococcales</taxon>
        <taxon>Methylococcaceae</taxon>
        <taxon>Methylovulum</taxon>
    </lineage>
</organism>
<evidence type="ECO:0000313" key="2">
    <source>
        <dbReference type="EMBL" id="POZ52638.1"/>
    </source>
</evidence>
<dbReference type="PANTHER" id="PTHR36558">
    <property type="entry name" value="GLR1098 PROTEIN"/>
    <property type="match status" value="1"/>
</dbReference>
<sequence>MALHAYFDYAGIPMSEKDYLATEPGSDVRREYIDGQVYAMAGPSINHNILSLNIASEFRNHLKGKPCTAFMSDIKVPLKVSVGHDYVYPDVVVDCTKVQGQSYFSNAPTLIVEVLSQSTRKADLTTKLLRYINLPSLQEYVVIEQDFVQVQVLRKSNAWKPDYYYLGDLAVFESIALTLAVEAIYEQVDNQDMAQYLMEKQAIADAVAIGGAVEPAAANGLIGGLV</sequence>
<dbReference type="RefSeq" id="WP_249027990.1">
    <property type="nucleotide sequence ID" value="NZ_PGFZ01000002.1"/>
</dbReference>
<accession>A0A2S5CPC5</accession>
<keyword evidence="2" id="KW-0255">Endonuclease</keyword>
<dbReference type="SUPFAM" id="SSF52980">
    <property type="entry name" value="Restriction endonuclease-like"/>
    <property type="match status" value="1"/>
</dbReference>
<comment type="caution">
    <text evidence="2">The sequence shown here is derived from an EMBL/GenBank/DDBJ whole genome shotgun (WGS) entry which is preliminary data.</text>
</comment>
<evidence type="ECO:0000259" key="1">
    <source>
        <dbReference type="Pfam" id="PF05685"/>
    </source>
</evidence>
<feature type="domain" description="Putative restriction endonuclease" evidence="1">
    <location>
        <begin position="18"/>
        <end position="162"/>
    </location>
</feature>
<name>A0A2S5CPC5_9GAMM</name>
<dbReference type="InterPro" id="IPR011335">
    <property type="entry name" value="Restrct_endonuc-II-like"/>
</dbReference>
<dbReference type="Pfam" id="PF05685">
    <property type="entry name" value="Uma2"/>
    <property type="match status" value="1"/>
</dbReference>
<dbReference type="PANTHER" id="PTHR36558:SF1">
    <property type="entry name" value="RESTRICTION ENDONUCLEASE DOMAIN-CONTAINING PROTEIN-RELATED"/>
    <property type="match status" value="1"/>
</dbReference>
<dbReference type="Gene3D" id="3.90.1570.10">
    <property type="entry name" value="tt1808, chain A"/>
    <property type="match status" value="1"/>
</dbReference>
<dbReference type="InterPro" id="IPR012296">
    <property type="entry name" value="Nuclease_put_TT1808"/>
</dbReference>
<dbReference type="GO" id="GO:0004519">
    <property type="term" value="F:endonuclease activity"/>
    <property type="evidence" value="ECO:0007669"/>
    <property type="project" value="UniProtKB-KW"/>
</dbReference>
<dbReference type="Proteomes" id="UP000237423">
    <property type="component" value="Unassembled WGS sequence"/>
</dbReference>
<reference evidence="2 3" key="1">
    <citation type="submission" date="2017-11" db="EMBL/GenBank/DDBJ databases">
        <title>Draft Genome Sequence of Methylobacter psychrotolerans Sph1T, an Obligate Methanotroph from Low-Temperature Environments.</title>
        <authorList>
            <person name="Oshkin I.Y."/>
            <person name="Miroshnikov K."/>
            <person name="Belova S.E."/>
            <person name="Korzhenkov A."/>
            <person name="Toshchakov S.V."/>
            <person name="Dedysh S.N."/>
        </authorList>
    </citation>
    <scope>NUCLEOTIDE SEQUENCE [LARGE SCALE GENOMIC DNA]</scope>
    <source>
        <strain evidence="2 3">Sph1</strain>
    </source>
</reference>
<keyword evidence="2" id="KW-0378">Hydrolase</keyword>
<dbReference type="AlphaFoldDB" id="A0A2S5CPC5"/>
<dbReference type="EMBL" id="PGFZ01000002">
    <property type="protein sequence ID" value="POZ52638.1"/>
    <property type="molecule type" value="Genomic_DNA"/>
</dbReference>